<evidence type="ECO:0000256" key="2">
    <source>
        <dbReference type="ARBA" id="ARBA00005336"/>
    </source>
</evidence>
<accession>A0A2V4PAU1</accession>
<dbReference type="InterPro" id="IPR036962">
    <property type="entry name" value="Glyco_hydro_3_N_sf"/>
</dbReference>
<protein>
    <recommendedName>
        <fullName evidence="3">beta-glucosidase</fullName>
        <ecNumber evidence="3">3.2.1.21</ecNumber>
    </recommendedName>
</protein>
<dbReference type="Pfam" id="PF00933">
    <property type="entry name" value="Glyco_hydro_3"/>
    <property type="match status" value="1"/>
</dbReference>
<keyword evidence="5" id="KW-0378">Hydrolase</keyword>
<evidence type="ECO:0000256" key="6">
    <source>
        <dbReference type="ARBA" id="ARBA00023295"/>
    </source>
</evidence>
<dbReference type="GO" id="GO:0009251">
    <property type="term" value="P:glucan catabolic process"/>
    <property type="evidence" value="ECO:0007669"/>
    <property type="project" value="TreeGrafter"/>
</dbReference>
<dbReference type="PRINTS" id="PR00133">
    <property type="entry name" value="GLHYDRLASE3"/>
</dbReference>
<dbReference type="OrthoDB" id="9803863at2"/>
<keyword evidence="4 7" id="KW-0732">Signal</keyword>
<evidence type="ECO:0000313" key="10">
    <source>
        <dbReference type="Proteomes" id="UP000248039"/>
    </source>
</evidence>
<comment type="caution">
    <text evidence="9">The sequence shown here is derived from an EMBL/GenBank/DDBJ whole genome shotgun (WGS) entry which is preliminary data.</text>
</comment>
<evidence type="ECO:0000256" key="1">
    <source>
        <dbReference type="ARBA" id="ARBA00000448"/>
    </source>
</evidence>
<evidence type="ECO:0000256" key="4">
    <source>
        <dbReference type="ARBA" id="ARBA00022729"/>
    </source>
</evidence>
<dbReference type="Gene3D" id="2.60.40.10">
    <property type="entry name" value="Immunoglobulins"/>
    <property type="match status" value="1"/>
</dbReference>
<comment type="similarity">
    <text evidence="2">Belongs to the glycosyl hydrolase 3 family.</text>
</comment>
<comment type="catalytic activity">
    <reaction evidence="1">
        <text>Hydrolysis of terminal, non-reducing beta-D-glucosyl residues with release of beta-D-glucose.</text>
        <dbReference type="EC" id="3.2.1.21"/>
    </reaction>
</comment>
<dbReference type="Gene3D" id="3.40.50.1700">
    <property type="entry name" value="Glycoside hydrolase family 3 C-terminal domain"/>
    <property type="match status" value="1"/>
</dbReference>
<dbReference type="InterPro" id="IPR026891">
    <property type="entry name" value="Fn3-like"/>
</dbReference>
<name>A0A2V4PAU1_9ACTN</name>
<dbReference type="EMBL" id="PYBW01000005">
    <property type="protein sequence ID" value="PYC88276.1"/>
    <property type="molecule type" value="Genomic_DNA"/>
</dbReference>
<feature type="signal peptide" evidence="7">
    <location>
        <begin position="1"/>
        <end position="43"/>
    </location>
</feature>
<feature type="chain" id="PRO_5015837236" description="beta-glucosidase" evidence="7">
    <location>
        <begin position="44"/>
        <end position="778"/>
    </location>
</feature>
<gene>
    <name evidence="9" type="ORF">C7C46_01115</name>
</gene>
<dbReference type="Gene3D" id="3.20.20.300">
    <property type="entry name" value="Glycoside hydrolase, family 3, N-terminal domain"/>
    <property type="match status" value="1"/>
</dbReference>
<dbReference type="InterPro" id="IPR013783">
    <property type="entry name" value="Ig-like_fold"/>
</dbReference>
<dbReference type="PANTHER" id="PTHR30620">
    <property type="entry name" value="PERIPLASMIC BETA-GLUCOSIDASE-RELATED"/>
    <property type="match status" value="1"/>
</dbReference>
<dbReference type="InterPro" id="IPR017853">
    <property type="entry name" value="GH"/>
</dbReference>
<organism evidence="9 10">
    <name type="scientific">Streptomyces tateyamensis</name>
    <dbReference type="NCBI Taxonomy" id="565073"/>
    <lineage>
        <taxon>Bacteria</taxon>
        <taxon>Bacillati</taxon>
        <taxon>Actinomycetota</taxon>
        <taxon>Actinomycetes</taxon>
        <taxon>Kitasatosporales</taxon>
        <taxon>Streptomycetaceae</taxon>
        <taxon>Streptomyces</taxon>
    </lineage>
</organism>
<dbReference type="InterPro" id="IPR051915">
    <property type="entry name" value="Cellulose_Degrad_GH3"/>
</dbReference>
<dbReference type="AlphaFoldDB" id="A0A2V4PAU1"/>
<dbReference type="SUPFAM" id="SSF52279">
    <property type="entry name" value="Beta-D-glucan exohydrolase, C-terminal domain"/>
    <property type="match status" value="1"/>
</dbReference>
<keyword evidence="10" id="KW-1185">Reference proteome</keyword>
<dbReference type="Pfam" id="PF01915">
    <property type="entry name" value="Glyco_hydro_3_C"/>
    <property type="match status" value="1"/>
</dbReference>
<dbReference type="SUPFAM" id="SSF51445">
    <property type="entry name" value="(Trans)glycosidases"/>
    <property type="match status" value="1"/>
</dbReference>
<dbReference type="PANTHER" id="PTHR30620:SF16">
    <property type="entry name" value="LYSOSOMAL BETA GLUCOSIDASE"/>
    <property type="match status" value="1"/>
</dbReference>
<evidence type="ECO:0000259" key="8">
    <source>
        <dbReference type="SMART" id="SM01217"/>
    </source>
</evidence>
<dbReference type="EC" id="3.2.1.21" evidence="3"/>
<dbReference type="InterPro" id="IPR001764">
    <property type="entry name" value="Glyco_hydro_3_N"/>
</dbReference>
<dbReference type="Proteomes" id="UP000248039">
    <property type="component" value="Unassembled WGS sequence"/>
</dbReference>
<feature type="domain" description="Fibronectin type III-like" evidence="8">
    <location>
        <begin position="697"/>
        <end position="770"/>
    </location>
</feature>
<sequence>MRLVPPTRLVPPVHRIRRRLATFGSLALLCTALTGVTAAPVPAADSQASAGARYLDPRAPIPERVADLVHRMTLPEKIGQMDQLALVTVQGTCNWSGGALNDACLHDVLVDHAAGSILSGGGMPPQVNSPKDWADLTNQVQNYAITNSRLHIPILYGIDAVHGHNNVLGATMFPQQIGMGATWDPALEGEVEQSTQRAVAATGINWVFGPVAEVARDQRWGRYYEAFSEDPVLTGTLAAGAVTALQDGTSGTRLAASVKHFAGYSQPLNGHDRVPADYSARYLQDTVLPAYRQAVQAGALSVMADSGAVNGIPVTSSHYLLTDVLRGQYHFDGVVVSDWSDVRNLQTSYHIAADYPSAIAEAVNAGVDMAMEPTNAADFSTSALTAVQRGLISQQRIDQAVSRILTMKFRLGLFEHPYVDASRADAIVDNADLPLARKAAAESAVLLRNQNKVLPLGSTTHKLVVTGPNADNMANQLGGWSIGWQGVPAGTSVPGTTVLAGLRAGAPAGTSIDYQSDPAAAANDLRTADAAVVVVGNTPGAEGPNDQPNPSLAPDQQAEVAALQATGKPVIVVVIADRPLVLGSAANTAGLLMAWLPGTEGGNAVADLLYGKADPSGRLPVSWPKAIGNEPEFYTQLPGTNGGTDSGYSPLFAFGAGLSYTDYSIGTPALDRDTVKPDATIKVSVPVTNTGSTAGDLVVPVYAAEPVSQVLTPPKWLVGFTRVHLAAGATGTASVSVPVSLLAHTQGDINGDGHPSVTPGSYTLLAGDATTGTAFTVK</sequence>
<evidence type="ECO:0000313" key="9">
    <source>
        <dbReference type="EMBL" id="PYC88276.1"/>
    </source>
</evidence>
<proteinExistence type="inferred from homology"/>
<dbReference type="Pfam" id="PF14310">
    <property type="entry name" value="Fn3-like"/>
    <property type="match status" value="1"/>
</dbReference>
<evidence type="ECO:0000256" key="7">
    <source>
        <dbReference type="SAM" id="SignalP"/>
    </source>
</evidence>
<dbReference type="InterPro" id="IPR036881">
    <property type="entry name" value="Glyco_hydro_3_C_sf"/>
</dbReference>
<reference evidence="9 10" key="1">
    <citation type="submission" date="2018-03" db="EMBL/GenBank/DDBJ databases">
        <title>Bioinformatic expansion and discovery of thiopeptide antibiotics.</title>
        <authorList>
            <person name="Schwalen C.J."/>
            <person name="Hudson G.A."/>
            <person name="Mitchell D.A."/>
        </authorList>
    </citation>
    <scope>NUCLEOTIDE SEQUENCE [LARGE SCALE GENOMIC DNA]</scope>
    <source>
        <strain evidence="9 10">ATCC 21389</strain>
    </source>
</reference>
<evidence type="ECO:0000256" key="3">
    <source>
        <dbReference type="ARBA" id="ARBA00012744"/>
    </source>
</evidence>
<dbReference type="SMART" id="SM01217">
    <property type="entry name" value="Fn3_like"/>
    <property type="match status" value="1"/>
</dbReference>
<evidence type="ECO:0000256" key="5">
    <source>
        <dbReference type="ARBA" id="ARBA00022801"/>
    </source>
</evidence>
<dbReference type="GO" id="GO:0008422">
    <property type="term" value="F:beta-glucosidase activity"/>
    <property type="evidence" value="ECO:0007669"/>
    <property type="project" value="UniProtKB-EC"/>
</dbReference>
<dbReference type="InterPro" id="IPR002772">
    <property type="entry name" value="Glyco_hydro_3_C"/>
</dbReference>
<keyword evidence="6" id="KW-0326">Glycosidase</keyword>